<evidence type="ECO:0000313" key="2">
    <source>
        <dbReference type="EMBL" id="KJP88808.1"/>
    </source>
</evidence>
<accession>A0A0D9QPF4</accession>
<dbReference type="VEuPathDB" id="PlasmoDB:AK88_01498"/>
<dbReference type="RefSeq" id="XP_012334556.1">
    <property type="nucleotide sequence ID" value="XM_012479133.1"/>
</dbReference>
<dbReference type="OrthoDB" id="385064at2759"/>
<reference evidence="2 3" key="1">
    <citation type="submission" date="2014-03" db="EMBL/GenBank/DDBJ databases">
        <title>The Genome Sequence of Plasmodium fragile nilgiri.</title>
        <authorList>
            <consortium name="The Broad Institute Genomics Platform"/>
            <consortium name="The Broad Institute Genome Sequencing Center for Infectious Disease"/>
            <person name="Neafsey D."/>
            <person name="Duraisingh M."/>
            <person name="Young S.K."/>
            <person name="Zeng Q."/>
            <person name="Gargeya S."/>
            <person name="Abouelleil A."/>
            <person name="Alvarado L."/>
            <person name="Chapman S.B."/>
            <person name="Gainer-Dewar J."/>
            <person name="Goldberg J."/>
            <person name="Griggs A."/>
            <person name="Gujja S."/>
            <person name="Hansen M."/>
            <person name="Howarth C."/>
            <person name="Imamovic A."/>
            <person name="Larimer J."/>
            <person name="Pearson M."/>
            <person name="Poon T.W."/>
            <person name="Priest M."/>
            <person name="Roberts A."/>
            <person name="Saif S."/>
            <person name="Shea T."/>
            <person name="Sykes S."/>
            <person name="Wortman J."/>
            <person name="Nusbaum C."/>
            <person name="Birren B."/>
        </authorList>
    </citation>
    <scope>NUCLEOTIDE SEQUENCE [LARGE SCALE GENOMIC DNA]</scope>
    <source>
        <strain evidence="3">nilgiri</strain>
    </source>
</reference>
<evidence type="ECO:0000256" key="1">
    <source>
        <dbReference type="SAM" id="Coils"/>
    </source>
</evidence>
<organism evidence="2 3">
    <name type="scientific">Plasmodium fragile</name>
    <dbReference type="NCBI Taxonomy" id="5857"/>
    <lineage>
        <taxon>Eukaryota</taxon>
        <taxon>Sar</taxon>
        <taxon>Alveolata</taxon>
        <taxon>Apicomplexa</taxon>
        <taxon>Aconoidasida</taxon>
        <taxon>Haemosporida</taxon>
        <taxon>Plasmodiidae</taxon>
        <taxon>Plasmodium</taxon>
        <taxon>Plasmodium (Plasmodium)</taxon>
    </lineage>
</organism>
<dbReference type="GeneID" id="24266812"/>
<proteinExistence type="predicted"/>
<dbReference type="Proteomes" id="UP000054561">
    <property type="component" value="Unassembled WGS sequence"/>
</dbReference>
<dbReference type="EMBL" id="KQ001657">
    <property type="protein sequence ID" value="KJP88808.1"/>
    <property type="molecule type" value="Genomic_DNA"/>
</dbReference>
<keyword evidence="3" id="KW-1185">Reference proteome</keyword>
<dbReference type="OMA" id="NMHKKNE"/>
<gene>
    <name evidence="2" type="ORF">AK88_01498</name>
</gene>
<keyword evidence="1" id="KW-0175">Coiled coil</keyword>
<evidence type="ECO:0008006" key="4">
    <source>
        <dbReference type="Google" id="ProtNLM"/>
    </source>
</evidence>
<sequence length="225" mass="26510">MDENKKVFYSYVDNMHRKNEEIHRIMDMKEKIKKEEQKKIEESQRIIKNNQVSIDTVDEAHKAKELTCVNLKKDISIQKRKLQNLNTLLGELPDVIEGEERKYCEFKKKSRKEIDELMKTLESPPYTNSADEVWDKIKECQSNTDQLNSAIYEAHGELTQLKTKCNSSQEKFRDLVEVERNKNQKLKKISATLQFIQNLKKGTNGKANDEGDLKKKLEEINDLYR</sequence>
<feature type="coiled-coil region" evidence="1">
    <location>
        <begin position="15"/>
        <end position="45"/>
    </location>
</feature>
<protein>
    <recommendedName>
        <fullName evidence="4">Growth arrest-specific protein 8 domain-containing protein</fullName>
    </recommendedName>
</protein>
<evidence type="ECO:0000313" key="3">
    <source>
        <dbReference type="Proteomes" id="UP000054561"/>
    </source>
</evidence>
<name>A0A0D9QPF4_PLAFR</name>
<dbReference type="AlphaFoldDB" id="A0A0D9QPF4"/>